<keyword evidence="3" id="KW-1003">Cell membrane</keyword>
<feature type="domain" description="SSD" evidence="8">
    <location>
        <begin position="250"/>
        <end position="375"/>
    </location>
</feature>
<evidence type="ECO:0000256" key="7">
    <source>
        <dbReference type="SAM" id="Phobius"/>
    </source>
</evidence>
<comment type="subcellular location">
    <subcellularLocation>
        <location evidence="1">Cell membrane</location>
        <topology evidence="1">Multi-pass membrane protein</topology>
    </subcellularLocation>
</comment>
<feature type="transmembrane region" description="Helical" evidence="7">
    <location>
        <begin position="736"/>
        <end position="759"/>
    </location>
</feature>
<feature type="transmembrane region" description="Helical" evidence="7">
    <location>
        <begin position="353"/>
        <end position="375"/>
    </location>
</feature>
<dbReference type="SUPFAM" id="SSF82866">
    <property type="entry name" value="Multidrug efflux transporter AcrB transmembrane domain"/>
    <property type="match status" value="2"/>
</dbReference>
<keyword evidence="5 7" id="KW-1133">Transmembrane helix</keyword>
<feature type="transmembrane region" description="Helical" evidence="7">
    <location>
        <begin position="20"/>
        <end position="40"/>
    </location>
</feature>
<evidence type="ECO:0000256" key="1">
    <source>
        <dbReference type="ARBA" id="ARBA00004651"/>
    </source>
</evidence>
<dbReference type="PANTHER" id="PTHR33406">
    <property type="entry name" value="MEMBRANE PROTEIN MJ1562-RELATED"/>
    <property type="match status" value="1"/>
</dbReference>
<organism evidence="9">
    <name type="scientific">hydrothermal vent metagenome</name>
    <dbReference type="NCBI Taxonomy" id="652676"/>
    <lineage>
        <taxon>unclassified sequences</taxon>
        <taxon>metagenomes</taxon>
        <taxon>ecological metagenomes</taxon>
    </lineage>
</organism>
<keyword evidence="6 7" id="KW-0472">Membrane</keyword>
<proteinExistence type="inferred from homology"/>
<dbReference type="InterPro" id="IPR004869">
    <property type="entry name" value="MMPL_dom"/>
</dbReference>
<dbReference type="AlphaFoldDB" id="A0A3B1CZ54"/>
<dbReference type="PANTHER" id="PTHR33406:SF6">
    <property type="entry name" value="MEMBRANE PROTEIN YDGH-RELATED"/>
    <property type="match status" value="1"/>
</dbReference>
<dbReference type="Pfam" id="PF03176">
    <property type="entry name" value="MMPL"/>
    <property type="match status" value="2"/>
</dbReference>
<evidence type="ECO:0000256" key="6">
    <source>
        <dbReference type="ARBA" id="ARBA00023136"/>
    </source>
</evidence>
<feature type="transmembrane region" description="Helical" evidence="7">
    <location>
        <begin position="701"/>
        <end position="724"/>
    </location>
</feature>
<evidence type="ECO:0000256" key="2">
    <source>
        <dbReference type="ARBA" id="ARBA00010157"/>
    </source>
</evidence>
<evidence type="ECO:0000256" key="3">
    <source>
        <dbReference type="ARBA" id="ARBA00022475"/>
    </source>
</evidence>
<evidence type="ECO:0000256" key="4">
    <source>
        <dbReference type="ARBA" id="ARBA00022692"/>
    </source>
</evidence>
<feature type="transmembrane region" description="Helical" evidence="7">
    <location>
        <begin position="660"/>
        <end position="681"/>
    </location>
</feature>
<feature type="transmembrane region" description="Helical" evidence="7">
    <location>
        <begin position="224"/>
        <end position="243"/>
    </location>
</feature>
<name>A0A3B1CZ54_9ZZZZ</name>
<evidence type="ECO:0000259" key="8">
    <source>
        <dbReference type="PROSITE" id="PS50156"/>
    </source>
</evidence>
<evidence type="ECO:0000313" key="9">
    <source>
        <dbReference type="EMBL" id="VAX27950.1"/>
    </source>
</evidence>
<keyword evidence="4 7" id="KW-0812">Transmembrane</keyword>
<sequence length="763" mass="84893">MVEQFGTQFGLWVIRRRWGLIIVTLLVVVFAGRGMFFLTFNNDNRVFFSPENPQLKALEALENTYTKENGVLFVIAAKDGNIFTRETLSAIEELTEKSWHIPYTIRVDSLTNYQHTEVSEDDLIVENLAKNAMQLNDVELRRIKKIALSEPLLLNRMISSAGDVTRIYANTLLPGKSVNEVTEVSDYVNKLAEAARKTHPGIDIYLTGGVLLNNAFGEASKKDMATLIPAMFLTLILIVGLSLRSFYATIATLFVILISTVTAMGVAGWLGISITAASVNAPTIILTLAVADSVHLLATMIRLIRQGKNRQKAIVEALRTNLQAVFLTSTTTAIGFLSMNFSDAPPFRDLGNIVAIGVSSAFFYSVLFLPALMAVFPLRIKIKQEDRPETHLNRLANFVIGWPKTILWISLLIGVALTTGISRIELNDNFIKYFDESNEIRRATDFMEAHLTGADLIEYALESGEESGINDPSYLTQVEAFANWYRTQPKVSHVLSITDIIKRLNQNMHENDPAYYRIPERRDLTAQYLLLYELSLPFGLDLNNQINVKKSATRMLVTVKDISTKELQILENNARRWLTENAPQQMFTYGSGLSVIWADLAQRNIYSMLKASFGALILISVILAFALKSLKLGLISLLPNLLPALMAFGIWGMFVGQVGLGLSVVVTMTLGIVVDDTIHFLNKYVRARREQNLDPAHAIRYAFNTVGPAMWVTTLALVAGFMVLTLSGYRMNADMGLMSALTITLALGMDFLLLPSVLLKLKA</sequence>
<reference evidence="9" key="1">
    <citation type="submission" date="2018-06" db="EMBL/GenBank/DDBJ databases">
        <authorList>
            <person name="Zhirakovskaya E."/>
        </authorList>
    </citation>
    <scope>NUCLEOTIDE SEQUENCE</scope>
</reference>
<dbReference type="InterPro" id="IPR050545">
    <property type="entry name" value="Mycobact_MmpL"/>
</dbReference>
<dbReference type="GO" id="GO:0005886">
    <property type="term" value="C:plasma membrane"/>
    <property type="evidence" value="ECO:0007669"/>
    <property type="project" value="UniProtKB-SubCell"/>
</dbReference>
<gene>
    <name evidence="9" type="ORF">MNBD_NITROSPIRAE01-1493</name>
</gene>
<dbReference type="EMBL" id="UOGF01000034">
    <property type="protein sequence ID" value="VAX27950.1"/>
    <property type="molecule type" value="Genomic_DNA"/>
</dbReference>
<dbReference type="PROSITE" id="PS50156">
    <property type="entry name" value="SSD"/>
    <property type="match status" value="1"/>
</dbReference>
<comment type="similarity">
    <text evidence="2">Belongs to the resistance-nodulation-cell division (RND) (TC 2.A.6) family. MmpL subfamily.</text>
</comment>
<feature type="transmembrane region" description="Helical" evidence="7">
    <location>
        <begin position="284"/>
        <end position="304"/>
    </location>
</feature>
<feature type="transmembrane region" description="Helical" evidence="7">
    <location>
        <begin position="250"/>
        <end position="272"/>
    </location>
</feature>
<feature type="transmembrane region" description="Helical" evidence="7">
    <location>
        <begin position="395"/>
        <end position="417"/>
    </location>
</feature>
<feature type="transmembrane region" description="Helical" evidence="7">
    <location>
        <begin position="605"/>
        <end position="627"/>
    </location>
</feature>
<evidence type="ECO:0000256" key="5">
    <source>
        <dbReference type="ARBA" id="ARBA00022989"/>
    </source>
</evidence>
<accession>A0A3B1CZ54</accession>
<dbReference type="InterPro" id="IPR000731">
    <property type="entry name" value="SSD"/>
</dbReference>
<feature type="transmembrane region" description="Helical" evidence="7">
    <location>
        <begin position="634"/>
        <end position="654"/>
    </location>
</feature>
<protein>
    <submittedName>
        <fullName evidence="9">Predicted exporter of the RND superfamily</fullName>
    </submittedName>
</protein>
<feature type="transmembrane region" description="Helical" evidence="7">
    <location>
        <begin position="324"/>
        <end position="341"/>
    </location>
</feature>
<dbReference type="Gene3D" id="1.20.1640.10">
    <property type="entry name" value="Multidrug efflux transporter AcrB transmembrane domain"/>
    <property type="match status" value="2"/>
</dbReference>